<protein>
    <submittedName>
        <fullName evidence="3">Inosose dehydratase</fullName>
    </submittedName>
</protein>
<dbReference type="InterPro" id="IPR036237">
    <property type="entry name" value="Xyl_isomerase-like_sf"/>
</dbReference>
<accession>A0A1H5MJN2</accession>
<keyword evidence="4" id="KW-1185">Reference proteome</keyword>
<dbReference type="SUPFAM" id="SSF51658">
    <property type="entry name" value="Xylose isomerase-like"/>
    <property type="match status" value="1"/>
</dbReference>
<dbReference type="InterPro" id="IPR013022">
    <property type="entry name" value="Xyl_isomerase-like_TIM-brl"/>
</dbReference>
<dbReference type="RefSeq" id="WP_217632494.1">
    <property type="nucleotide sequence ID" value="NZ_FNTX01000002.1"/>
</dbReference>
<name>A0A1H5MJN2_9MICO</name>
<evidence type="ECO:0000313" key="3">
    <source>
        <dbReference type="EMBL" id="SEE89320.1"/>
    </source>
</evidence>
<organism evidence="3 4">
    <name type="scientific">Ruania alba</name>
    <dbReference type="NCBI Taxonomy" id="648782"/>
    <lineage>
        <taxon>Bacteria</taxon>
        <taxon>Bacillati</taxon>
        <taxon>Actinomycetota</taxon>
        <taxon>Actinomycetes</taxon>
        <taxon>Micrococcales</taxon>
        <taxon>Ruaniaceae</taxon>
        <taxon>Ruania</taxon>
    </lineage>
</organism>
<keyword evidence="1" id="KW-0119">Carbohydrate metabolism</keyword>
<evidence type="ECO:0000259" key="2">
    <source>
        <dbReference type="Pfam" id="PF01261"/>
    </source>
</evidence>
<evidence type="ECO:0000256" key="1">
    <source>
        <dbReference type="ARBA" id="ARBA00023277"/>
    </source>
</evidence>
<feature type="domain" description="Xylose isomerase-like TIM barrel" evidence="2">
    <location>
        <begin position="22"/>
        <end position="273"/>
    </location>
</feature>
<dbReference type="STRING" id="648782.SAMN04488554_3430"/>
<dbReference type="Pfam" id="PF01261">
    <property type="entry name" value="AP_endonuc_2"/>
    <property type="match status" value="1"/>
</dbReference>
<sequence>MAIKIGCFALVDPFSTLDHQLDRIRDWGFTYADVTDTSDGAVLGNHFGFSAVASLDSNPFDLKRLFEDRGLQITSYCAHSDLLDAAAPWRYGTAEIIKAVRSAATIGVPHVITTEGEPVTPFGKNLDQKEAVFTIAEKLHEPLRVAEDHGVTILLEPHGPITGTIDGTSALLERIDSPALALNLDTGNIWLAGTDPVEYVRTFGEKIQHVHWKDLGSEWEERRGTIYGCGMSPIALGSGVIDIEGAFRALEGAGFDGHTTLEIGGDEAVLDSATYLSRLGAER</sequence>
<evidence type="ECO:0000313" key="4">
    <source>
        <dbReference type="Proteomes" id="UP000199220"/>
    </source>
</evidence>
<dbReference type="Proteomes" id="UP000199220">
    <property type="component" value="Unassembled WGS sequence"/>
</dbReference>
<dbReference type="PANTHER" id="PTHR12110:SF41">
    <property type="entry name" value="INOSOSE DEHYDRATASE"/>
    <property type="match status" value="1"/>
</dbReference>
<proteinExistence type="predicted"/>
<dbReference type="Gene3D" id="3.20.20.150">
    <property type="entry name" value="Divalent-metal-dependent TIM barrel enzymes"/>
    <property type="match status" value="1"/>
</dbReference>
<dbReference type="AlphaFoldDB" id="A0A1H5MJN2"/>
<reference evidence="4" key="1">
    <citation type="submission" date="2016-10" db="EMBL/GenBank/DDBJ databases">
        <authorList>
            <person name="Varghese N."/>
            <person name="Submissions S."/>
        </authorList>
    </citation>
    <scope>NUCLEOTIDE SEQUENCE [LARGE SCALE GENOMIC DNA]</scope>
    <source>
        <strain evidence="4">DSM 21368</strain>
    </source>
</reference>
<dbReference type="InterPro" id="IPR050312">
    <property type="entry name" value="IolE/XylAMocC-like"/>
</dbReference>
<gene>
    <name evidence="3" type="ORF">SAMN04488554_3430</name>
</gene>
<dbReference type="PANTHER" id="PTHR12110">
    <property type="entry name" value="HYDROXYPYRUVATE ISOMERASE"/>
    <property type="match status" value="1"/>
</dbReference>
<dbReference type="EMBL" id="FNTX01000002">
    <property type="protein sequence ID" value="SEE89320.1"/>
    <property type="molecule type" value="Genomic_DNA"/>
</dbReference>